<name>A0A919V9V6_9ACTN</name>
<dbReference type="Gene3D" id="3.40.190.150">
    <property type="entry name" value="Bordetella uptake gene, domain 1"/>
    <property type="match status" value="1"/>
</dbReference>
<dbReference type="Proteomes" id="UP000606172">
    <property type="component" value="Unassembled WGS sequence"/>
</dbReference>
<dbReference type="PANTHER" id="PTHR42928:SF3">
    <property type="entry name" value="UPF0065 PROTEIN YFLP"/>
    <property type="match status" value="1"/>
</dbReference>
<reference evidence="3" key="1">
    <citation type="submission" date="2021-01" db="EMBL/GenBank/DDBJ databases">
        <title>Whole genome shotgun sequence of Sinosporangium siamense NBRC 109515.</title>
        <authorList>
            <person name="Komaki H."/>
            <person name="Tamura T."/>
        </authorList>
    </citation>
    <scope>NUCLEOTIDE SEQUENCE</scope>
    <source>
        <strain evidence="3">NBRC 109515</strain>
    </source>
</reference>
<accession>A0A919V9V6</accession>
<evidence type="ECO:0000313" key="4">
    <source>
        <dbReference type="Proteomes" id="UP000606172"/>
    </source>
</evidence>
<dbReference type="Gene3D" id="3.40.190.10">
    <property type="entry name" value="Periplasmic binding protein-like II"/>
    <property type="match status" value="1"/>
</dbReference>
<protein>
    <submittedName>
        <fullName evidence="3">C4-dicarboxylate ABC transporter substrate-binding protein</fullName>
    </submittedName>
</protein>
<keyword evidence="4" id="KW-1185">Reference proteome</keyword>
<comment type="caution">
    <text evidence="3">The sequence shown here is derived from an EMBL/GenBank/DDBJ whole genome shotgun (WGS) entry which is preliminary data.</text>
</comment>
<comment type="similarity">
    <text evidence="1">Belongs to the UPF0065 (bug) family.</text>
</comment>
<evidence type="ECO:0000256" key="2">
    <source>
        <dbReference type="SAM" id="SignalP"/>
    </source>
</evidence>
<gene>
    <name evidence="3" type="ORF">Ssi02_07300</name>
</gene>
<dbReference type="Pfam" id="PF03401">
    <property type="entry name" value="TctC"/>
    <property type="match status" value="1"/>
</dbReference>
<keyword evidence="2" id="KW-0732">Signal</keyword>
<dbReference type="PANTHER" id="PTHR42928">
    <property type="entry name" value="TRICARBOXYLATE-BINDING PROTEIN"/>
    <property type="match status" value="1"/>
</dbReference>
<feature type="chain" id="PRO_5036954645" evidence="2">
    <location>
        <begin position="23"/>
        <end position="341"/>
    </location>
</feature>
<feature type="signal peptide" evidence="2">
    <location>
        <begin position="1"/>
        <end position="22"/>
    </location>
</feature>
<evidence type="ECO:0000256" key="1">
    <source>
        <dbReference type="ARBA" id="ARBA00006987"/>
    </source>
</evidence>
<dbReference type="AlphaFoldDB" id="A0A919V9V6"/>
<evidence type="ECO:0000313" key="3">
    <source>
        <dbReference type="EMBL" id="GII90499.1"/>
    </source>
</evidence>
<dbReference type="InterPro" id="IPR042100">
    <property type="entry name" value="Bug_dom1"/>
</dbReference>
<sequence length="341" mass="35479">MRRRRFLTLSGLALCAASCGSADGSAGRRAGRVSIMAAGAGGAFDVAQVVAATLRDERLAAATMAGLGTPASVFADIRKTTTRFADGAAAHGGPERRFLVAGLADLAAAQIDGPAMTTTSVTPLARLVGDAEALVVPSTSKFTAFEDFAAAVKARPAAVPVAGGPVGSADHVLFGMIGRCVGADVRLLDYAGFAANLERSLLEGRAAAAIGPLTAWRAGLARGDLRPLAVSSAARVDGIDAPTMLECGVRVDYYDWRGIVGPPGMSEDDRNAAVDLVDAMAASPYWARACASRGWRRIHLGGDDFRRWMTAEDARIRRSLRELGLLHRPEARCGGICTGRD</sequence>
<dbReference type="InterPro" id="IPR005064">
    <property type="entry name" value="BUG"/>
</dbReference>
<proteinExistence type="inferred from homology"/>
<organism evidence="3 4">
    <name type="scientific">Sinosporangium siamense</name>
    <dbReference type="NCBI Taxonomy" id="1367973"/>
    <lineage>
        <taxon>Bacteria</taxon>
        <taxon>Bacillati</taxon>
        <taxon>Actinomycetota</taxon>
        <taxon>Actinomycetes</taxon>
        <taxon>Streptosporangiales</taxon>
        <taxon>Streptosporangiaceae</taxon>
        <taxon>Sinosporangium</taxon>
    </lineage>
</organism>
<dbReference type="EMBL" id="BOOW01000006">
    <property type="protein sequence ID" value="GII90499.1"/>
    <property type="molecule type" value="Genomic_DNA"/>
</dbReference>
<dbReference type="RefSeq" id="WP_204020938.1">
    <property type="nucleotide sequence ID" value="NZ_BOOW01000006.1"/>
</dbReference>